<comment type="caution">
    <text evidence="2">The sequence shown here is derived from an EMBL/GenBank/DDBJ whole genome shotgun (WGS) entry which is preliminary data.</text>
</comment>
<dbReference type="NCBIfam" id="TIGR00049">
    <property type="entry name" value="iron-sulfur cluster assembly accessory protein"/>
    <property type="match status" value="1"/>
</dbReference>
<dbReference type="InterPro" id="IPR000361">
    <property type="entry name" value="ATAP_core_dom"/>
</dbReference>
<sequence>MNLTVTEQAAEKAKALLAEKGIEDGYLRVFVVGGGCSGYQYGMALVKTVDEEDLITQQHGVKLVIDPDSAPLLDGAEIDYHEDVMRSGFTIFNPNATKSCACGQSFDADDGGGTPRPCSH</sequence>
<evidence type="ECO:0000313" key="2">
    <source>
        <dbReference type="EMBL" id="OHA48552.1"/>
    </source>
</evidence>
<dbReference type="InterPro" id="IPR017870">
    <property type="entry name" value="FeS_cluster_insertion_CS"/>
</dbReference>
<dbReference type="EMBL" id="MHSS01000005">
    <property type="protein sequence ID" value="OHA48552.1"/>
    <property type="molecule type" value="Genomic_DNA"/>
</dbReference>
<evidence type="ECO:0000259" key="1">
    <source>
        <dbReference type="Pfam" id="PF01521"/>
    </source>
</evidence>
<dbReference type="Pfam" id="PF01521">
    <property type="entry name" value="Fe-S_biosyn"/>
    <property type="match status" value="1"/>
</dbReference>
<dbReference type="STRING" id="1802362.A2806_00080"/>
<evidence type="ECO:0000313" key="3">
    <source>
        <dbReference type="Proteomes" id="UP000177629"/>
    </source>
</evidence>
<dbReference type="Gene3D" id="2.60.300.12">
    <property type="entry name" value="HesB-like domain"/>
    <property type="match status" value="1"/>
</dbReference>
<dbReference type="PROSITE" id="PS01152">
    <property type="entry name" value="HESB"/>
    <property type="match status" value="1"/>
</dbReference>
<dbReference type="FunFam" id="2.60.300.12:FF:000013">
    <property type="entry name" value="Iron-sulfur assembly protein 2"/>
    <property type="match status" value="1"/>
</dbReference>
<gene>
    <name evidence="2" type="ORF">A2806_00080</name>
</gene>
<dbReference type="GO" id="GO:0005506">
    <property type="term" value="F:iron ion binding"/>
    <property type="evidence" value="ECO:0007669"/>
    <property type="project" value="TreeGrafter"/>
</dbReference>
<protein>
    <submittedName>
        <fullName evidence="2">Heme biosynthesis protein HemY</fullName>
    </submittedName>
</protein>
<proteinExistence type="predicted"/>
<dbReference type="InterPro" id="IPR016092">
    <property type="entry name" value="ATAP"/>
</dbReference>
<dbReference type="PANTHER" id="PTHR43011:SF1">
    <property type="entry name" value="IRON-SULFUR CLUSTER ASSEMBLY 2 HOMOLOG, MITOCHONDRIAL"/>
    <property type="match status" value="1"/>
</dbReference>
<reference evidence="2 3" key="1">
    <citation type="journal article" date="2016" name="Nat. Commun.">
        <title>Thousands of microbial genomes shed light on interconnected biogeochemical processes in an aquifer system.</title>
        <authorList>
            <person name="Anantharaman K."/>
            <person name="Brown C.T."/>
            <person name="Hug L.A."/>
            <person name="Sharon I."/>
            <person name="Castelle C.J."/>
            <person name="Probst A.J."/>
            <person name="Thomas B.C."/>
            <person name="Singh A."/>
            <person name="Wilkins M.J."/>
            <person name="Karaoz U."/>
            <person name="Brodie E.L."/>
            <person name="Williams K.H."/>
            <person name="Hubbard S.S."/>
            <person name="Banfield J.F."/>
        </authorList>
    </citation>
    <scope>NUCLEOTIDE SEQUENCE [LARGE SCALE GENOMIC DNA]</scope>
</reference>
<dbReference type="InterPro" id="IPR035903">
    <property type="entry name" value="HesB-like_dom_sf"/>
</dbReference>
<organism evidence="2 3">
    <name type="scientific">Candidatus Terrybacteria bacterium RIFCSPHIGHO2_01_FULL_48_17</name>
    <dbReference type="NCBI Taxonomy" id="1802362"/>
    <lineage>
        <taxon>Bacteria</taxon>
        <taxon>Candidatus Terryibacteriota</taxon>
    </lineage>
</organism>
<name>A0A1G2PLQ9_9BACT</name>
<accession>A0A1G2PLQ9</accession>
<dbReference type="GO" id="GO:0016226">
    <property type="term" value="P:iron-sulfur cluster assembly"/>
    <property type="evidence" value="ECO:0007669"/>
    <property type="project" value="InterPro"/>
</dbReference>
<dbReference type="PANTHER" id="PTHR43011">
    <property type="entry name" value="IRON-SULFUR CLUSTER ASSEMBLY 2 HOMOLOG, MITOCHONDRIAL"/>
    <property type="match status" value="1"/>
</dbReference>
<feature type="domain" description="Core" evidence="1">
    <location>
        <begin position="1"/>
        <end position="103"/>
    </location>
</feature>
<dbReference type="AlphaFoldDB" id="A0A1G2PLQ9"/>
<dbReference type="SUPFAM" id="SSF89360">
    <property type="entry name" value="HesB-like domain"/>
    <property type="match status" value="1"/>
</dbReference>
<dbReference type="GO" id="GO:0051539">
    <property type="term" value="F:4 iron, 4 sulfur cluster binding"/>
    <property type="evidence" value="ECO:0007669"/>
    <property type="project" value="TreeGrafter"/>
</dbReference>
<dbReference type="GO" id="GO:0051537">
    <property type="term" value="F:2 iron, 2 sulfur cluster binding"/>
    <property type="evidence" value="ECO:0007669"/>
    <property type="project" value="TreeGrafter"/>
</dbReference>
<dbReference type="Proteomes" id="UP000177629">
    <property type="component" value="Unassembled WGS sequence"/>
</dbReference>